<comment type="caution">
    <text evidence="3">The sequence shown here is derived from an EMBL/GenBank/DDBJ whole genome shotgun (WGS) entry which is preliminary data.</text>
</comment>
<evidence type="ECO:0000313" key="4">
    <source>
        <dbReference type="Proteomes" id="UP000276029"/>
    </source>
</evidence>
<reference evidence="3 4" key="1">
    <citation type="submission" date="2018-10" db="EMBL/GenBank/DDBJ databases">
        <title>Genomic Encyclopedia of Type Strains, Phase IV (KMG-IV): sequencing the most valuable type-strain genomes for metagenomic binning, comparative biology and taxonomic classification.</title>
        <authorList>
            <person name="Goeker M."/>
        </authorList>
    </citation>
    <scope>NUCLEOTIDE SEQUENCE [LARGE SCALE GENOMIC DNA]</scope>
    <source>
        <strain evidence="3 4">DSM 19791</strain>
    </source>
</reference>
<dbReference type="RefSeq" id="WP_121053199.1">
    <property type="nucleotide sequence ID" value="NZ_AP018711.1"/>
</dbReference>
<protein>
    <submittedName>
        <fullName evidence="3">Microcystin degradation protein MlrC</fullName>
    </submittedName>
</protein>
<evidence type="ECO:0000313" key="3">
    <source>
        <dbReference type="EMBL" id="RKS85409.1"/>
    </source>
</evidence>
<dbReference type="Pfam" id="PF07364">
    <property type="entry name" value="DUF1485"/>
    <property type="match status" value="1"/>
</dbReference>
<dbReference type="InterPro" id="IPR010799">
    <property type="entry name" value="MlrC_C"/>
</dbReference>
<evidence type="ECO:0000259" key="1">
    <source>
        <dbReference type="Pfam" id="PF07171"/>
    </source>
</evidence>
<name>A0ABX9SUQ6_SPHMI</name>
<accession>A0ABX9SUQ6</accession>
<gene>
    <name evidence="3" type="ORF">DFR51_3326</name>
</gene>
<keyword evidence="4" id="KW-1185">Reference proteome</keyword>
<feature type="domain" description="Microcystin LR degradation protein MlrC N-terminal" evidence="2">
    <location>
        <begin position="5"/>
        <end position="295"/>
    </location>
</feature>
<dbReference type="InterPro" id="IPR015995">
    <property type="entry name" value="MlrC_N"/>
</dbReference>
<feature type="domain" description="Microcystin LR degradation protein MlrC C-terminal" evidence="1">
    <location>
        <begin position="309"/>
        <end position="488"/>
    </location>
</feature>
<dbReference type="Proteomes" id="UP000276029">
    <property type="component" value="Unassembled WGS sequence"/>
</dbReference>
<sequence>MSSPRIAMLGLFSECNVLVPLYSVEEYGWLGLFRGAEIEQAIEDPDAFMAPEVKGFVKRMGETGAWEPVPILLGYAASGPPLPEALFRSLLAEIIERLKAAGPLDGVYSSTHGSMRTDQTLDLEGVLYSEVRDVVGADVPMIAILDLHGKLSHQMMAKTDLVIGYHTNPHIDMAERGIEAADAMRRMVAGERMTRAAVRVPMIASPTGLSTVRGTFADIYRDALQELPVGRGNVTLLGGFPYLDTPFNGLNISIATWSNGPEARDLATRIAHRCWEMRTTPLPPYTPLDEASRMAVRAGEDPSLPPICLADVADNPGGGARGNTTFILRRLYEDGAQGVVLGPFWDPAVAAEAHKAGIGGRFTARFNTIEPTEFAEPFEADAEVTGLSDGNIRISGDLGRGMMLKHGPMAAVKVGGVTVVVSTERFQTFSMDQFECVGVDVASIRTLVVKSRGHFRASIENYIDPANIYELALHGQTTPDILKVPFKNVQRPIYPLDPDLSWDPASCVREYPARLPG</sequence>
<dbReference type="EMBL" id="RBWX01000011">
    <property type="protein sequence ID" value="RKS85409.1"/>
    <property type="molecule type" value="Genomic_DNA"/>
</dbReference>
<evidence type="ECO:0000259" key="2">
    <source>
        <dbReference type="Pfam" id="PF07364"/>
    </source>
</evidence>
<organism evidence="3 4">
    <name type="scientific">Sphingosinicella microcystinivorans</name>
    <dbReference type="NCBI Taxonomy" id="335406"/>
    <lineage>
        <taxon>Bacteria</taxon>
        <taxon>Pseudomonadati</taxon>
        <taxon>Pseudomonadota</taxon>
        <taxon>Alphaproteobacteria</taxon>
        <taxon>Sphingomonadales</taxon>
        <taxon>Sphingosinicellaceae</taxon>
        <taxon>Sphingosinicella</taxon>
    </lineage>
</organism>
<dbReference type="Pfam" id="PF07171">
    <property type="entry name" value="MlrC_C"/>
    <property type="match status" value="1"/>
</dbReference>
<proteinExistence type="predicted"/>